<keyword evidence="9 14" id="KW-0560">Oxidoreductase</keyword>
<keyword evidence="7 13" id="KW-0479">Metal-binding</keyword>
<evidence type="ECO:0000256" key="1">
    <source>
        <dbReference type="ARBA" id="ARBA00001971"/>
    </source>
</evidence>
<keyword evidence="8 15" id="KW-1133">Transmembrane helix</keyword>
<dbReference type="AlphaFoldDB" id="A0AAD7TKE6"/>
<dbReference type="InterPro" id="IPR001128">
    <property type="entry name" value="Cyt_P450"/>
</dbReference>
<organism evidence="16 17">
    <name type="scientific">Trametes cubensis</name>
    <dbReference type="NCBI Taxonomy" id="1111947"/>
    <lineage>
        <taxon>Eukaryota</taxon>
        <taxon>Fungi</taxon>
        <taxon>Dikarya</taxon>
        <taxon>Basidiomycota</taxon>
        <taxon>Agaricomycotina</taxon>
        <taxon>Agaricomycetes</taxon>
        <taxon>Polyporales</taxon>
        <taxon>Polyporaceae</taxon>
        <taxon>Trametes</taxon>
    </lineage>
</organism>
<keyword evidence="11 14" id="KW-0503">Monooxygenase</keyword>
<evidence type="ECO:0000256" key="12">
    <source>
        <dbReference type="ARBA" id="ARBA00023136"/>
    </source>
</evidence>
<dbReference type="Pfam" id="PF00067">
    <property type="entry name" value="p450"/>
    <property type="match status" value="1"/>
</dbReference>
<dbReference type="GO" id="GO:0020037">
    <property type="term" value="F:heme binding"/>
    <property type="evidence" value="ECO:0007669"/>
    <property type="project" value="InterPro"/>
</dbReference>
<evidence type="ECO:0000256" key="14">
    <source>
        <dbReference type="RuleBase" id="RU000461"/>
    </source>
</evidence>
<dbReference type="PRINTS" id="PR00463">
    <property type="entry name" value="EP450I"/>
</dbReference>
<evidence type="ECO:0000256" key="4">
    <source>
        <dbReference type="ARBA" id="ARBA00010617"/>
    </source>
</evidence>
<dbReference type="GO" id="GO:0016705">
    <property type="term" value="F:oxidoreductase activity, acting on paired donors, with incorporation or reduction of molecular oxygen"/>
    <property type="evidence" value="ECO:0007669"/>
    <property type="project" value="InterPro"/>
</dbReference>
<dbReference type="GO" id="GO:0005506">
    <property type="term" value="F:iron ion binding"/>
    <property type="evidence" value="ECO:0007669"/>
    <property type="project" value="InterPro"/>
</dbReference>
<keyword evidence="6 15" id="KW-0812">Transmembrane</keyword>
<evidence type="ECO:0000256" key="13">
    <source>
        <dbReference type="PIRSR" id="PIRSR602401-1"/>
    </source>
</evidence>
<name>A0AAD7TKE6_9APHY</name>
<dbReference type="PANTHER" id="PTHR46300">
    <property type="entry name" value="P450, PUTATIVE (EUROFUNG)-RELATED-RELATED"/>
    <property type="match status" value="1"/>
</dbReference>
<comment type="similarity">
    <text evidence="4 14">Belongs to the cytochrome P450 family.</text>
</comment>
<evidence type="ECO:0000256" key="9">
    <source>
        <dbReference type="ARBA" id="ARBA00023002"/>
    </source>
</evidence>
<evidence type="ECO:0000256" key="15">
    <source>
        <dbReference type="SAM" id="Phobius"/>
    </source>
</evidence>
<dbReference type="PROSITE" id="PS00086">
    <property type="entry name" value="CYTOCHROME_P450"/>
    <property type="match status" value="1"/>
</dbReference>
<evidence type="ECO:0008006" key="18">
    <source>
        <dbReference type="Google" id="ProtNLM"/>
    </source>
</evidence>
<keyword evidence="17" id="KW-1185">Reference proteome</keyword>
<evidence type="ECO:0000256" key="11">
    <source>
        <dbReference type="ARBA" id="ARBA00023033"/>
    </source>
</evidence>
<dbReference type="InterPro" id="IPR036396">
    <property type="entry name" value="Cyt_P450_sf"/>
</dbReference>
<evidence type="ECO:0000256" key="3">
    <source>
        <dbReference type="ARBA" id="ARBA00005179"/>
    </source>
</evidence>
<proteinExistence type="inferred from homology"/>
<keyword evidence="12 15" id="KW-0472">Membrane</keyword>
<dbReference type="EMBL" id="JAPEVG010000366">
    <property type="protein sequence ID" value="KAJ8463883.1"/>
    <property type="molecule type" value="Genomic_DNA"/>
</dbReference>
<evidence type="ECO:0000313" key="16">
    <source>
        <dbReference type="EMBL" id="KAJ8463883.1"/>
    </source>
</evidence>
<dbReference type="GO" id="GO:0004497">
    <property type="term" value="F:monooxygenase activity"/>
    <property type="evidence" value="ECO:0007669"/>
    <property type="project" value="UniProtKB-KW"/>
</dbReference>
<feature type="transmembrane region" description="Helical" evidence="15">
    <location>
        <begin position="12"/>
        <end position="34"/>
    </location>
</feature>
<dbReference type="PANTHER" id="PTHR46300:SF7">
    <property type="entry name" value="P450, PUTATIVE (EUROFUNG)-RELATED"/>
    <property type="match status" value="1"/>
</dbReference>
<evidence type="ECO:0000256" key="6">
    <source>
        <dbReference type="ARBA" id="ARBA00022692"/>
    </source>
</evidence>
<sequence>MEQPLDLGLHHLVLALVVSVLFLISREALAGLWGRSRQYPLPPGPRRLPIIGDLVYLNILGNHLVIVGSARLATELLEKRSRNTSDRPFIPVAPLVGNDAAFSIMPYGQQWRDHRRAFWQIFHPAATREYREIQSEKLRMFLAALLESPQDFQQHIRYNFSATVMKLLYDLDAKEKDDEFIAKVEESMALTSEHLTGSHPVDVFPFLRHVPGWVPGAGFQYEFARCKAAVTCVKEAPFALMKAALSRGESVSCSLATLLSRIGGQSTDAEVTYREEIIKNVGLIAFEGGSDSSFSTIVSVFLAMTLYPEVQKKAQAELDAVVGPHRLPGFEDRDALVYINAIVKEALRWHVVFPLSLPHRTIEDDIVDGYFIPAGSLIMPNTWAILHDPEAYDAPEEFRPERFIRDGKLDLSVRDPYAYAFGYGRRACAGRHFADEALFLTIASVLHVFNIDAPLDDEGRPVKTELRQTNGLLTYPEECPCVVTPRSEEAISLISSAY</sequence>
<evidence type="ECO:0000256" key="10">
    <source>
        <dbReference type="ARBA" id="ARBA00023004"/>
    </source>
</evidence>
<dbReference type="Proteomes" id="UP001215151">
    <property type="component" value="Unassembled WGS sequence"/>
</dbReference>
<dbReference type="InterPro" id="IPR002401">
    <property type="entry name" value="Cyt_P450_E_grp-I"/>
</dbReference>
<comment type="subcellular location">
    <subcellularLocation>
        <location evidence="2">Membrane</location>
        <topology evidence="2">Single-pass membrane protein</topology>
    </subcellularLocation>
</comment>
<keyword evidence="10 13" id="KW-0408">Iron</keyword>
<evidence type="ECO:0000313" key="17">
    <source>
        <dbReference type="Proteomes" id="UP001215151"/>
    </source>
</evidence>
<comment type="caution">
    <text evidence="16">The sequence shown here is derived from an EMBL/GenBank/DDBJ whole genome shotgun (WGS) entry which is preliminary data.</text>
</comment>
<evidence type="ECO:0000256" key="8">
    <source>
        <dbReference type="ARBA" id="ARBA00022989"/>
    </source>
</evidence>
<protein>
    <recommendedName>
        <fullName evidence="18">Cytochrome P450</fullName>
    </recommendedName>
</protein>
<evidence type="ECO:0000256" key="5">
    <source>
        <dbReference type="ARBA" id="ARBA00022617"/>
    </source>
</evidence>
<dbReference type="InterPro" id="IPR017972">
    <property type="entry name" value="Cyt_P450_CS"/>
</dbReference>
<evidence type="ECO:0000256" key="7">
    <source>
        <dbReference type="ARBA" id="ARBA00022723"/>
    </source>
</evidence>
<dbReference type="CDD" id="cd11065">
    <property type="entry name" value="CYP64-like"/>
    <property type="match status" value="1"/>
</dbReference>
<comment type="pathway">
    <text evidence="3">Secondary metabolite biosynthesis.</text>
</comment>
<dbReference type="InterPro" id="IPR050364">
    <property type="entry name" value="Cytochrome_P450_fung"/>
</dbReference>
<reference evidence="16" key="1">
    <citation type="submission" date="2022-11" db="EMBL/GenBank/DDBJ databases">
        <title>Genome Sequence of Cubamyces cubensis.</title>
        <authorList>
            <person name="Buettner E."/>
        </authorList>
    </citation>
    <scope>NUCLEOTIDE SEQUENCE</scope>
    <source>
        <strain evidence="16">MPL-01</strain>
    </source>
</reference>
<comment type="cofactor">
    <cofactor evidence="1 13">
        <name>heme</name>
        <dbReference type="ChEBI" id="CHEBI:30413"/>
    </cofactor>
</comment>
<dbReference type="Gene3D" id="1.10.630.10">
    <property type="entry name" value="Cytochrome P450"/>
    <property type="match status" value="1"/>
</dbReference>
<evidence type="ECO:0000256" key="2">
    <source>
        <dbReference type="ARBA" id="ARBA00004167"/>
    </source>
</evidence>
<gene>
    <name evidence="16" type="ORF">ONZ51_g9970</name>
</gene>
<keyword evidence="5 13" id="KW-0349">Heme</keyword>
<feature type="binding site" description="axial binding residue" evidence="13">
    <location>
        <position position="428"/>
    </location>
    <ligand>
        <name>heme</name>
        <dbReference type="ChEBI" id="CHEBI:30413"/>
    </ligand>
    <ligandPart>
        <name>Fe</name>
        <dbReference type="ChEBI" id="CHEBI:18248"/>
    </ligandPart>
</feature>
<dbReference type="SUPFAM" id="SSF48264">
    <property type="entry name" value="Cytochrome P450"/>
    <property type="match status" value="1"/>
</dbReference>
<accession>A0AAD7TKE6</accession>
<dbReference type="GO" id="GO:0016020">
    <property type="term" value="C:membrane"/>
    <property type="evidence" value="ECO:0007669"/>
    <property type="project" value="UniProtKB-SubCell"/>
</dbReference>